<proteinExistence type="predicted"/>
<feature type="region of interest" description="Disordered" evidence="4">
    <location>
        <begin position="639"/>
        <end position="676"/>
    </location>
</feature>
<dbReference type="Pfam" id="PF04615">
    <property type="entry name" value="Utp14"/>
    <property type="match status" value="1"/>
</dbReference>
<feature type="compositionally biased region" description="Basic and acidic residues" evidence="4">
    <location>
        <begin position="91"/>
        <end position="100"/>
    </location>
</feature>
<dbReference type="OrthoDB" id="277439at2759"/>
<feature type="compositionally biased region" description="Basic residues" evidence="4">
    <location>
        <begin position="1"/>
        <end position="12"/>
    </location>
</feature>
<feature type="region of interest" description="Disordered" evidence="4">
    <location>
        <begin position="439"/>
        <end position="464"/>
    </location>
</feature>
<feature type="region of interest" description="Disordered" evidence="4">
    <location>
        <begin position="855"/>
        <end position="883"/>
    </location>
</feature>
<feature type="compositionally biased region" description="Basic and acidic residues" evidence="4">
    <location>
        <begin position="873"/>
        <end position="883"/>
    </location>
</feature>
<dbReference type="STRING" id="1088818.A0A2I0AS94"/>
<sequence length="883" mass="99908">MAKVEKKKKRQRPILSNSIALASKRKMKGKKIKKVASDVRRRKFGPHLPSSFMKEMGIQKPSPNSSDLTGGEEEEEGEDLYEYEEAIPEEETGKNRRYDAVENYEYELPEEFEDEDVPSDENDDVSVDDGDDAGVDEEEEGEDAGEKHVRMLQSITGLPAEAFEGKGKKNVTLLDVHGDMGPQHVSIYDFLDPLHGKSGYSKLRKRVHQLEREPMAVSAPLPKVEREKLEREVTYAQSKKEITKWEPLVKRNREAPTLLFNEDLDLAVPTVGAIAAEHRPRTEFEKKMAVLLGDPEVLEAHTKDGAKLLELNKISVKDVLDRHNHLAKMRSLFFRHEMKSKHIKKIKSKTYHRILKRGRQKGASAEINMDPEAANELARKQEFKRAEERMTLKHKNSSKWAKRIIKRGLKAQDEGTRAAIAEQLQQHALLTRKMNSMIENSSSDETSDDDSDDFSPGSDREGVSKLLNKAKEKTIKVMEEEEDMPKSGVLSLPFMERSVKRQREAAREEALLALQEYEASLGKHDEKGDEKVPSTAQTSGKRVFGGAKSQPKELSRKPKSPYNSDSESDFEARDGEEEQKIEDRSQQAKIGSLLLPDEALAAQNKICEDLDDIAKIPASKTTYEVAIFASDTWRKIGSENSQDNVKIEPSAAESPVHPNSDNMVHDGNSDSDSETEMVDGFISSVPKSEYELPSQSELIRRAFAADDVEAEFEKDKMDTLNAENHEPEKPALLPGWGQWTHIQQKKGIPSSMIEKHEDEIKKREEALKRRKDANLKNIIISEKIDRKAEKLHAKSLPFPYTSKEVYEQSIRMPIGPDYNPAISIGALNRPAIVKRAGVIVKPIVYEEIDPCSKLDEPKESKKIRQKQNRKKAKVDGRKFAVKS</sequence>
<dbReference type="AlphaFoldDB" id="A0A2I0AS94"/>
<keyword evidence="3" id="KW-0539">Nucleus</keyword>
<keyword evidence="6" id="KW-1185">Reference proteome</keyword>
<name>A0A2I0AS94_9ASPA</name>
<accession>A0A2I0AS94</accession>
<gene>
    <name evidence="5" type="ORF">AXF42_Ash013927</name>
</gene>
<dbReference type="GO" id="GO:0006364">
    <property type="term" value="P:rRNA processing"/>
    <property type="evidence" value="ECO:0007669"/>
    <property type="project" value="InterPro"/>
</dbReference>
<dbReference type="PANTHER" id="PTHR14150:SF12">
    <property type="entry name" value="U3 SMALL NUCLEOLAR RNA-ASSOCIATED PROTEIN 14 HOMOLOG A"/>
    <property type="match status" value="1"/>
</dbReference>
<evidence type="ECO:0008006" key="7">
    <source>
        <dbReference type="Google" id="ProtNLM"/>
    </source>
</evidence>
<feature type="compositionally biased region" description="Acidic residues" evidence="4">
    <location>
        <begin position="102"/>
        <end position="143"/>
    </location>
</feature>
<evidence type="ECO:0000313" key="6">
    <source>
        <dbReference type="Proteomes" id="UP000236161"/>
    </source>
</evidence>
<keyword evidence="2" id="KW-0597">Phosphoprotein</keyword>
<feature type="compositionally biased region" description="Acidic residues" evidence="4">
    <location>
        <begin position="566"/>
        <end position="580"/>
    </location>
</feature>
<dbReference type="InterPro" id="IPR006709">
    <property type="entry name" value="SSU_processome_Utp14"/>
</dbReference>
<dbReference type="Proteomes" id="UP000236161">
    <property type="component" value="Unassembled WGS sequence"/>
</dbReference>
<feature type="region of interest" description="Disordered" evidence="4">
    <location>
        <begin position="522"/>
        <end position="589"/>
    </location>
</feature>
<dbReference type="GO" id="GO:0032040">
    <property type="term" value="C:small-subunit processome"/>
    <property type="evidence" value="ECO:0007669"/>
    <property type="project" value="InterPro"/>
</dbReference>
<evidence type="ECO:0000256" key="4">
    <source>
        <dbReference type="SAM" id="MobiDB-lite"/>
    </source>
</evidence>
<protein>
    <recommendedName>
        <fullName evidence="7">U3 small nucleolar RNA-associated protein 14</fullName>
    </recommendedName>
</protein>
<evidence type="ECO:0000256" key="1">
    <source>
        <dbReference type="ARBA" id="ARBA00004604"/>
    </source>
</evidence>
<feature type="compositionally biased region" description="Basic residues" evidence="4">
    <location>
        <begin position="863"/>
        <end position="872"/>
    </location>
</feature>
<feature type="compositionally biased region" description="Basic and acidic residues" evidence="4">
    <location>
        <begin position="522"/>
        <end position="532"/>
    </location>
</feature>
<dbReference type="EMBL" id="KZ451953">
    <property type="protein sequence ID" value="PKA58421.1"/>
    <property type="molecule type" value="Genomic_DNA"/>
</dbReference>
<evidence type="ECO:0000256" key="3">
    <source>
        <dbReference type="ARBA" id="ARBA00023242"/>
    </source>
</evidence>
<evidence type="ECO:0000313" key="5">
    <source>
        <dbReference type="EMBL" id="PKA58421.1"/>
    </source>
</evidence>
<feature type="region of interest" description="Disordered" evidence="4">
    <location>
        <begin position="1"/>
        <end position="146"/>
    </location>
</feature>
<dbReference type="PANTHER" id="PTHR14150">
    <property type="entry name" value="U3 SMALL NUCLEOLAR RNA-ASSOCIATED PROTEIN 14"/>
    <property type="match status" value="1"/>
</dbReference>
<reference evidence="5 6" key="1">
    <citation type="journal article" date="2017" name="Nature">
        <title>The Apostasia genome and the evolution of orchids.</title>
        <authorList>
            <person name="Zhang G.Q."/>
            <person name="Liu K.W."/>
            <person name="Li Z."/>
            <person name="Lohaus R."/>
            <person name="Hsiao Y.Y."/>
            <person name="Niu S.C."/>
            <person name="Wang J.Y."/>
            <person name="Lin Y.C."/>
            <person name="Xu Q."/>
            <person name="Chen L.J."/>
            <person name="Yoshida K."/>
            <person name="Fujiwara S."/>
            <person name="Wang Z.W."/>
            <person name="Zhang Y.Q."/>
            <person name="Mitsuda N."/>
            <person name="Wang M."/>
            <person name="Liu G.H."/>
            <person name="Pecoraro L."/>
            <person name="Huang H.X."/>
            <person name="Xiao X.J."/>
            <person name="Lin M."/>
            <person name="Wu X.Y."/>
            <person name="Wu W.L."/>
            <person name="Chen Y.Y."/>
            <person name="Chang S.B."/>
            <person name="Sakamoto S."/>
            <person name="Ohme-Takagi M."/>
            <person name="Yagi M."/>
            <person name="Zeng S.J."/>
            <person name="Shen C.Y."/>
            <person name="Yeh C.M."/>
            <person name="Luo Y.B."/>
            <person name="Tsai W.C."/>
            <person name="Van de Peer Y."/>
            <person name="Liu Z.J."/>
        </authorList>
    </citation>
    <scope>NUCLEOTIDE SEQUENCE [LARGE SCALE GENOMIC DNA]</scope>
    <source>
        <strain evidence="6">cv. Shenzhen</strain>
        <tissue evidence="5">Stem</tissue>
    </source>
</reference>
<feature type="compositionally biased region" description="Acidic residues" evidence="4">
    <location>
        <begin position="70"/>
        <end position="90"/>
    </location>
</feature>
<evidence type="ECO:0000256" key="2">
    <source>
        <dbReference type="ARBA" id="ARBA00022553"/>
    </source>
</evidence>
<feature type="compositionally biased region" description="Basic residues" evidence="4">
    <location>
        <begin position="23"/>
        <end position="45"/>
    </location>
</feature>
<organism evidence="5 6">
    <name type="scientific">Apostasia shenzhenica</name>
    <dbReference type="NCBI Taxonomy" id="1088818"/>
    <lineage>
        <taxon>Eukaryota</taxon>
        <taxon>Viridiplantae</taxon>
        <taxon>Streptophyta</taxon>
        <taxon>Embryophyta</taxon>
        <taxon>Tracheophyta</taxon>
        <taxon>Spermatophyta</taxon>
        <taxon>Magnoliopsida</taxon>
        <taxon>Liliopsida</taxon>
        <taxon>Asparagales</taxon>
        <taxon>Orchidaceae</taxon>
        <taxon>Apostasioideae</taxon>
        <taxon>Apostasia</taxon>
    </lineage>
</organism>
<comment type="subcellular location">
    <subcellularLocation>
        <location evidence="1">Nucleus</location>
        <location evidence="1">Nucleolus</location>
    </subcellularLocation>
</comment>